<accession>A0ABQ7H6W2</accession>
<sequence length="257" mass="28274">MFTCEQIDAYNCLFQDNNLVEWLYKEPEFARGELEKRVAAYADAANIKCQLIYDAMGARSRSEGTFTQVSKRVVAVFVSQSEADTYLVKKAWSYKEKGASEVVVVSSDSQVLIGVTDEEYQITTRASNEFMEAIYRCSKGNTSGIRKFASMPGTADMSWYARQSSAVTSKASQPIAAAQDSAEDGLLELEDMLEGILYKHGVHMALKDLCDGDDTEAECAFSESGSDDEHGPGEDVPSQEDSLDLEGLDDLLGKRIV</sequence>
<dbReference type="Proteomes" id="UP000815325">
    <property type="component" value="Unassembled WGS sequence"/>
</dbReference>
<dbReference type="EMBL" id="MU069459">
    <property type="protein sequence ID" value="KAF5842596.1"/>
    <property type="molecule type" value="Genomic_DNA"/>
</dbReference>
<protein>
    <submittedName>
        <fullName evidence="2">Uncharacterized protein</fullName>
    </submittedName>
</protein>
<gene>
    <name evidence="2" type="ORF">DUNSADRAFT_6445</name>
</gene>
<dbReference type="InterPro" id="IPR010298">
    <property type="entry name" value="YacP-like"/>
</dbReference>
<organism evidence="2 3">
    <name type="scientific">Dunaliella salina</name>
    <name type="common">Green alga</name>
    <name type="synonym">Protococcus salinus</name>
    <dbReference type="NCBI Taxonomy" id="3046"/>
    <lineage>
        <taxon>Eukaryota</taxon>
        <taxon>Viridiplantae</taxon>
        <taxon>Chlorophyta</taxon>
        <taxon>core chlorophytes</taxon>
        <taxon>Chlorophyceae</taxon>
        <taxon>CS clade</taxon>
        <taxon>Chlamydomonadales</taxon>
        <taxon>Dunaliellaceae</taxon>
        <taxon>Dunaliella</taxon>
    </lineage>
</organism>
<evidence type="ECO:0000256" key="1">
    <source>
        <dbReference type="SAM" id="MobiDB-lite"/>
    </source>
</evidence>
<comment type="caution">
    <text evidence="2">The sequence shown here is derived from an EMBL/GenBank/DDBJ whole genome shotgun (WGS) entry which is preliminary data.</text>
</comment>
<feature type="region of interest" description="Disordered" evidence="1">
    <location>
        <begin position="218"/>
        <end position="257"/>
    </location>
</feature>
<feature type="compositionally biased region" description="Acidic residues" evidence="1">
    <location>
        <begin position="237"/>
        <end position="249"/>
    </location>
</feature>
<reference evidence="2" key="1">
    <citation type="submission" date="2017-08" db="EMBL/GenBank/DDBJ databases">
        <authorList>
            <person name="Polle J.E."/>
            <person name="Barry K."/>
            <person name="Cushman J."/>
            <person name="Schmutz J."/>
            <person name="Tran D."/>
            <person name="Hathwaick L.T."/>
            <person name="Yim W.C."/>
            <person name="Jenkins J."/>
            <person name="Mckie-Krisberg Z.M."/>
            <person name="Prochnik S."/>
            <person name="Lindquist E."/>
            <person name="Dockter R.B."/>
            <person name="Adam C."/>
            <person name="Molina H."/>
            <person name="Bunkerborg J."/>
            <person name="Jin E."/>
            <person name="Buchheim M."/>
            <person name="Magnuson J."/>
        </authorList>
    </citation>
    <scope>NUCLEOTIDE SEQUENCE</scope>
    <source>
        <strain evidence="2">CCAP 19/18</strain>
    </source>
</reference>
<dbReference type="PANTHER" id="PTHR34547:SF1">
    <property type="entry name" value="YACP-LIKE NYN DOMAIN PROTEIN"/>
    <property type="match status" value="1"/>
</dbReference>
<keyword evidence="3" id="KW-1185">Reference proteome</keyword>
<dbReference type="PANTHER" id="PTHR34547">
    <property type="entry name" value="YACP-LIKE NYN DOMAIN PROTEIN"/>
    <property type="match status" value="1"/>
</dbReference>
<proteinExistence type="predicted"/>
<evidence type="ECO:0000313" key="2">
    <source>
        <dbReference type="EMBL" id="KAF5842596.1"/>
    </source>
</evidence>
<evidence type="ECO:0000313" key="3">
    <source>
        <dbReference type="Proteomes" id="UP000815325"/>
    </source>
</evidence>
<dbReference type="Pfam" id="PF05991">
    <property type="entry name" value="NYN_YacP"/>
    <property type="match status" value="1"/>
</dbReference>
<name>A0ABQ7H6W2_DUNSA</name>